<comment type="function">
    <text evidence="9">Part of the ABC transporter FtsEX involved in cellular division. Has ATPase activity.</text>
</comment>
<evidence type="ECO:0000256" key="5">
    <source>
        <dbReference type="ARBA" id="ARBA00022840"/>
    </source>
</evidence>
<dbReference type="GO" id="GO:0005524">
    <property type="term" value="F:ATP binding"/>
    <property type="evidence" value="ECO:0007669"/>
    <property type="project" value="UniProtKB-KW"/>
</dbReference>
<dbReference type="InterPro" id="IPR003593">
    <property type="entry name" value="AAA+_ATPase"/>
</dbReference>
<comment type="similarity">
    <text evidence="1">Belongs to the ABC transporter superfamily.</text>
</comment>
<organism evidence="12 13">
    <name type="scientific">Mycolicibacterium bacteremicum</name>
    <name type="common">Mycobacterium bacteremicum</name>
    <dbReference type="NCBI Taxonomy" id="564198"/>
    <lineage>
        <taxon>Bacteria</taxon>
        <taxon>Bacillati</taxon>
        <taxon>Actinomycetota</taxon>
        <taxon>Actinomycetes</taxon>
        <taxon>Mycobacteriales</taxon>
        <taxon>Mycobacteriaceae</taxon>
        <taxon>Mycolicibacterium</taxon>
    </lineage>
</organism>
<evidence type="ECO:0000256" key="6">
    <source>
        <dbReference type="ARBA" id="ARBA00022967"/>
    </source>
</evidence>
<sequence length="324" mass="34704">MVSIYTEDLTKLYGSTRALDGVSISVEQGEILGVVGASGSGKSTLVRTIALLERPTSGRVVLDGQDLTALPERDLRAARRRLGNVFQAANLLDNRTARANIEYPLEIAGWDRKKRWYRAQELLELVGLAGRGEDYPAQLSGGQRQRVGIARALAARPSVILADEPTSALDPTTTQEILALLTGLRAELDVTVLLITHDLAIVRQIADRVTVLRDGKVATQGTLAEVAGDPDAGLLPSLQPPSATTDGELIVNVHAGVDASASFISKLSRDLNTDVRIIDGEVLQLGGQSVSQFQLGLTGLDHSAPARAEEYTRWLRRHGLAVVA</sequence>
<evidence type="ECO:0000256" key="7">
    <source>
        <dbReference type="ARBA" id="ARBA00022970"/>
    </source>
</evidence>
<dbReference type="PANTHER" id="PTHR43166:SF30">
    <property type="entry name" value="METHIONINE IMPORT ATP-BINDING PROTEIN METN"/>
    <property type="match status" value="1"/>
</dbReference>
<dbReference type="SUPFAM" id="SSF52540">
    <property type="entry name" value="P-loop containing nucleoside triphosphate hydrolases"/>
    <property type="match status" value="1"/>
</dbReference>
<dbReference type="GO" id="GO:0016887">
    <property type="term" value="F:ATP hydrolysis activity"/>
    <property type="evidence" value="ECO:0007669"/>
    <property type="project" value="InterPro"/>
</dbReference>
<reference evidence="12 13" key="1">
    <citation type="submission" date="2017-02" db="EMBL/GenBank/DDBJ databases">
        <title>The new phylogeny of genus Mycobacterium.</title>
        <authorList>
            <person name="Tortoli E."/>
            <person name="Trovato A."/>
            <person name="Cirillo D.M."/>
        </authorList>
    </citation>
    <scope>NUCLEOTIDE SEQUENCE [LARGE SCALE GENOMIC DNA]</scope>
    <source>
        <strain evidence="12 13">DSM 45578</strain>
    </source>
</reference>
<proteinExistence type="inferred from homology"/>
<keyword evidence="13" id="KW-1185">Reference proteome</keyword>
<dbReference type="SMART" id="SM00382">
    <property type="entry name" value="AAA"/>
    <property type="match status" value="1"/>
</dbReference>
<dbReference type="Pfam" id="PF09383">
    <property type="entry name" value="NIL"/>
    <property type="match status" value="1"/>
</dbReference>
<dbReference type="SMART" id="SM00930">
    <property type="entry name" value="NIL"/>
    <property type="match status" value="1"/>
</dbReference>
<keyword evidence="6" id="KW-1278">Translocase</keyword>
<dbReference type="GO" id="GO:0006865">
    <property type="term" value="P:amino acid transport"/>
    <property type="evidence" value="ECO:0007669"/>
    <property type="project" value="UniProtKB-KW"/>
</dbReference>
<dbReference type="InterPro" id="IPR027417">
    <property type="entry name" value="P-loop_NTPase"/>
</dbReference>
<evidence type="ECO:0000256" key="1">
    <source>
        <dbReference type="ARBA" id="ARBA00005417"/>
    </source>
</evidence>
<dbReference type="FunFam" id="3.40.50.300:FF:000056">
    <property type="entry name" value="Cell division ATP-binding protein FtsE"/>
    <property type="match status" value="1"/>
</dbReference>
<keyword evidence="4" id="KW-0547">Nucleotide-binding</keyword>
<dbReference type="OrthoDB" id="4398079at2"/>
<dbReference type="InterPro" id="IPR003439">
    <property type="entry name" value="ABC_transporter-like_ATP-bd"/>
</dbReference>
<dbReference type="PROSITE" id="PS00211">
    <property type="entry name" value="ABC_TRANSPORTER_1"/>
    <property type="match status" value="1"/>
</dbReference>
<dbReference type="STRING" id="564198.BST17_17910"/>
<evidence type="ECO:0000256" key="9">
    <source>
        <dbReference type="ARBA" id="ARBA00054718"/>
    </source>
</evidence>
<keyword evidence="3" id="KW-1003">Cell membrane</keyword>
<feature type="domain" description="ABC transporter" evidence="11">
    <location>
        <begin position="4"/>
        <end position="239"/>
    </location>
</feature>
<gene>
    <name evidence="12" type="ORF">BST17_17910</name>
</gene>
<dbReference type="AlphaFoldDB" id="A0A1W9YUL4"/>
<comment type="subunit">
    <text evidence="10">Homodimer. Forms a membrane-associated complex with FtsX.</text>
</comment>
<dbReference type="Gene3D" id="3.40.50.300">
    <property type="entry name" value="P-loop containing nucleotide triphosphate hydrolases"/>
    <property type="match status" value="1"/>
</dbReference>
<keyword evidence="7" id="KW-0029">Amino-acid transport</keyword>
<evidence type="ECO:0000256" key="8">
    <source>
        <dbReference type="ARBA" id="ARBA00023136"/>
    </source>
</evidence>
<evidence type="ECO:0000313" key="12">
    <source>
        <dbReference type="EMBL" id="ORA03744.1"/>
    </source>
</evidence>
<evidence type="ECO:0000313" key="13">
    <source>
        <dbReference type="Proteomes" id="UP000192366"/>
    </source>
</evidence>
<dbReference type="Gene3D" id="3.30.70.260">
    <property type="match status" value="1"/>
</dbReference>
<evidence type="ECO:0000259" key="11">
    <source>
        <dbReference type="PROSITE" id="PS50893"/>
    </source>
</evidence>
<dbReference type="Proteomes" id="UP000192366">
    <property type="component" value="Unassembled WGS sequence"/>
</dbReference>
<evidence type="ECO:0000256" key="10">
    <source>
        <dbReference type="ARBA" id="ARBA00063837"/>
    </source>
</evidence>
<evidence type="ECO:0000256" key="2">
    <source>
        <dbReference type="ARBA" id="ARBA00022448"/>
    </source>
</evidence>
<dbReference type="InterPro" id="IPR050086">
    <property type="entry name" value="MetN_ABC_transporter-like"/>
</dbReference>
<dbReference type="InterPro" id="IPR017871">
    <property type="entry name" value="ABC_transporter-like_CS"/>
</dbReference>
<dbReference type="InterPro" id="IPR018449">
    <property type="entry name" value="NIL_domain"/>
</dbReference>
<evidence type="ECO:0000256" key="3">
    <source>
        <dbReference type="ARBA" id="ARBA00022475"/>
    </source>
</evidence>
<comment type="caution">
    <text evidence="12">The sequence shown here is derived from an EMBL/GenBank/DDBJ whole genome shotgun (WGS) entry which is preliminary data.</text>
</comment>
<dbReference type="PANTHER" id="PTHR43166">
    <property type="entry name" value="AMINO ACID IMPORT ATP-BINDING PROTEIN"/>
    <property type="match status" value="1"/>
</dbReference>
<dbReference type="GO" id="GO:0005886">
    <property type="term" value="C:plasma membrane"/>
    <property type="evidence" value="ECO:0007669"/>
    <property type="project" value="UniProtKB-ARBA"/>
</dbReference>
<name>A0A1W9YUL4_MYCBA</name>
<keyword evidence="5 12" id="KW-0067">ATP-binding</keyword>
<keyword evidence="8" id="KW-0472">Membrane</keyword>
<accession>A0A1W9YUL4</accession>
<protein>
    <submittedName>
        <fullName evidence="12">ABC transporter ATP-binding protein</fullName>
    </submittedName>
</protein>
<dbReference type="EMBL" id="MVHJ01000014">
    <property type="protein sequence ID" value="ORA03744.1"/>
    <property type="molecule type" value="Genomic_DNA"/>
</dbReference>
<keyword evidence="2" id="KW-0813">Transport</keyword>
<dbReference type="PROSITE" id="PS50893">
    <property type="entry name" value="ABC_TRANSPORTER_2"/>
    <property type="match status" value="1"/>
</dbReference>
<evidence type="ECO:0000256" key="4">
    <source>
        <dbReference type="ARBA" id="ARBA00022741"/>
    </source>
</evidence>
<dbReference type="Pfam" id="PF00005">
    <property type="entry name" value="ABC_tran"/>
    <property type="match status" value="1"/>
</dbReference>